<protein>
    <submittedName>
        <fullName evidence="1">27363_t:CDS:1</fullName>
    </submittedName>
</protein>
<evidence type="ECO:0000313" key="1">
    <source>
        <dbReference type="EMBL" id="CAG8733394.1"/>
    </source>
</evidence>
<name>A0ABN7V7L8_GIGMA</name>
<organism evidence="1 2">
    <name type="scientific">Gigaspora margarita</name>
    <dbReference type="NCBI Taxonomy" id="4874"/>
    <lineage>
        <taxon>Eukaryota</taxon>
        <taxon>Fungi</taxon>
        <taxon>Fungi incertae sedis</taxon>
        <taxon>Mucoromycota</taxon>
        <taxon>Glomeromycotina</taxon>
        <taxon>Glomeromycetes</taxon>
        <taxon>Diversisporales</taxon>
        <taxon>Gigasporaceae</taxon>
        <taxon>Gigaspora</taxon>
    </lineage>
</organism>
<keyword evidence="2" id="KW-1185">Reference proteome</keyword>
<comment type="caution">
    <text evidence="1">The sequence shown here is derived from an EMBL/GenBank/DDBJ whole genome shotgun (WGS) entry which is preliminary data.</text>
</comment>
<reference evidence="1 2" key="1">
    <citation type="submission" date="2021-06" db="EMBL/GenBank/DDBJ databases">
        <authorList>
            <person name="Kallberg Y."/>
            <person name="Tangrot J."/>
            <person name="Rosling A."/>
        </authorList>
    </citation>
    <scope>NUCLEOTIDE SEQUENCE [LARGE SCALE GENOMIC DNA]</scope>
    <source>
        <strain evidence="1 2">120-4 pot B 10/14</strain>
    </source>
</reference>
<gene>
    <name evidence="1" type="ORF">GMARGA_LOCUS14615</name>
</gene>
<proteinExistence type="predicted"/>
<evidence type="ECO:0000313" key="2">
    <source>
        <dbReference type="Proteomes" id="UP000789901"/>
    </source>
</evidence>
<dbReference type="Proteomes" id="UP000789901">
    <property type="component" value="Unassembled WGS sequence"/>
</dbReference>
<accession>A0ABN7V7L8</accession>
<dbReference type="EMBL" id="CAJVQB010009766">
    <property type="protein sequence ID" value="CAG8733394.1"/>
    <property type="molecule type" value="Genomic_DNA"/>
</dbReference>
<sequence>MSNNSSSCESDLENFIVLNINLNALKKSASSVFKVQCTSIQEFNKSGFYKVYILKMEDGKEYIGRVEFLVYLQWKTESEVAVIDSVNNLVEAEYILIEPLSGIRLCNI</sequence>